<dbReference type="Pfam" id="PF00535">
    <property type="entry name" value="Glycos_transf_2"/>
    <property type="match status" value="1"/>
</dbReference>
<evidence type="ECO:0000256" key="2">
    <source>
        <dbReference type="ARBA" id="ARBA00022676"/>
    </source>
</evidence>
<evidence type="ECO:0000313" key="6">
    <source>
        <dbReference type="EMBL" id="MBE4910397.1"/>
    </source>
</evidence>
<feature type="transmembrane region" description="Helical" evidence="4">
    <location>
        <begin position="279"/>
        <end position="299"/>
    </location>
</feature>
<comment type="similarity">
    <text evidence="1">Belongs to the glycosyltransferase 2 family.</text>
</comment>
<protein>
    <submittedName>
        <fullName evidence="6">Glycosyltransferase</fullName>
    </submittedName>
</protein>
<keyword evidence="4" id="KW-0472">Membrane</keyword>
<keyword evidence="4" id="KW-0812">Transmembrane</keyword>
<keyword evidence="2" id="KW-0328">Glycosyltransferase</keyword>
<feature type="transmembrane region" description="Helical" evidence="4">
    <location>
        <begin position="164"/>
        <end position="185"/>
    </location>
</feature>
<feature type="domain" description="Glycosyltransferase 2-like" evidence="5">
    <location>
        <begin position="44"/>
        <end position="217"/>
    </location>
</feature>
<evidence type="ECO:0000256" key="4">
    <source>
        <dbReference type="SAM" id="Phobius"/>
    </source>
</evidence>
<sequence length="380" mass="43599">MITTLLILNVLFWAALLLEAVIGYRTIARLENIDIDTHFGPLVSVIVAARDEEAAIVESLQSLFRQKYSAIEWIAVNDRSSDNTGQLLDNLTKENLQLKVIHIKKLPQGWLGKNHALYQGYQQSKGKYLLFTDADVIFHPETLSKALYFIQKQNVDHLTISPNLFAKGFWLQAFIAFFLFGFSFFKRPWRANVDHSKIGMGIGAFNLISREAYEKIGTHKEIAMRPDDDLQLGYQIKANGLRQRVVTGISYVKVTWYETLKDALIGLEKNTFAGLHYRVSMIFVAVIGTFLSHVLPFLTLFTTNALQLFLSITTILLIFLLYRLVTRRMTSFSLIHFIVFPLTALLFIYSILRASFLTFKRGGIVWRGTKYSLKELRKRQ</sequence>
<keyword evidence="3" id="KW-0808">Transferase</keyword>
<organism evidence="6 7">
    <name type="scientific">Litchfieldia luteola</name>
    <dbReference type="NCBI Taxonomy" id="682179"/>
    <lineage>
        <taxon>Bacteria</taxon>
        <taxon>Bacillati</taxon>
        <taxon>Bacillota</taxon>
        <taxon>Bacilli</taxon>
        <taxon>Bacillales</taxon>
        <taxon>Bacillaceae</taxon>
        <taxon>Litchfieldia</taxon>
    </lineage>
</organism>
<dbReference type="InterPro" id="IPR001173">
    <property type="entry name" value="Glyco_trans_2-like"/>
</dbReference>
<dbReference type="Proteomes" id="UP001516662">
    <property type="component" value="Unassembled WGS sequence"/>
</dbReference>
<keyword evidence="7" id="KW-1185">Reference proteome</keyword>
<feature type="transmembrane region" description="Helical" evidence="4">
    <location>
        <begin position="305"/>
        <end position="325"/>
    </location>
</feature>
<dbReference type="SUPFAM" id="SSF53448">
    <property type="entry name" value="Nucleotide-diphospho-sugar transferases"/>
    <property type="match status" value="1"/>
</dbReference>
<accession>A0ABR9QPH3</accession>
<dbReference type="InterPro" id="IPR029044">
    <property type="entry name" value="Nucleotide-diphossugar_trans"/>
</dbReference>
<dbReference type="PANTHER" id="PTHR43630:SF1">
    <property type="entry name" value="POLY-BETA-1,6-N-ACETYL-D-GLUCOSAMINE SYNTHASE"/>
    <property type="match status" value="1"/>
</dbReference>
<dbReference type="PANTHER" id="PTHR43630">
    <property type="entry name" value="POLY-BETA-1,6-N-ACETYL-D-GLUCOSAMINE SYNTHASE"/>
    <property type="match status" value="1"/>
</dbReference>
<proteinExistence type="inferred from homology"/>
<comment type="caution">
    <text evidence="6">The sequence shown here is derived from an EMBL/GenBank/DDBJ whole genome shotgun (WGS) entry which is preliminary data.</text>
</comment>
<evidence type="ECO:0000259" key="5">
    <source>
        <dbReference type="Pfam" id="PF00535"/>
    </source>
</evidence>
<keyword evidence="4" id="KW-1133">Transmembrane helix</keyword>
<dbReference type="Gene3D" id="3.90.550.10">
    <property type="entry name" value="Spore Coat Polysaccharide Biosynthesis Protein SpsA, Chain A"/>
    <property type="match status" value="1"/>
</dbReference>
<evidence type="ECO:0000313" key="7">
    <source>
        <dbReference type="Proteomes" id="UP001516662"/>
    </source>
</evidence>
<name>A0ABR9QPH3_9BACI</name>
<dbReference type="EMBL" id="JADCLJ010000024">
    <property type="protein sequence ID" value="MBE4910397.1"/>
    <property type="molecule type" value="Genomic_DNA"/>
</dbReference>
<evidence type="ECO:0000256" key="1">
    <source>
        <dbReference type="ARBA" id="ARBA00006739"/>
    </source>
</evidence>
<evidence type="ECO:0000256" key="3">
    <source>
        <dbReference type="ARBA" id="ARBA00022679"/>
    </source>
</evidence>
<gene>
    <name evidence="6" type="ORF">IMZ08_20355</name>
</gene>
<reference evidence="6 7" key="1">
    <citation type="submission" date="2020-10" db="EMBL/GenBank/DDBJ databases">
        <title>Bacillus sp. HD4P25, an endophyte from a halophyte.</title>
        <authorList>
            <person name="Sun J.-Q."/>
        </authorList>
    </citation>
    <scope>NUCLEOTIDE SEQUENCE [LARGE SCALE GENOMIC DNA]</scope>
    <source>
        <strain evidence="6 7">YIM 93174</strain>
    </source>
</reference>
<dbReference type="CDD" id="cd00761">
    <property type="entry name" value="Glyco_tranf_GTA_type"/>
    <property type="match status" value="1"/>
</dbReference>
<feature type="transmembrane region" description="Helical" evidence="4">
    <location>
        <begin position="332"/>
        <end position="352"/>
    </location>
</feature>